<dbReference type="EC" id="1.2.1.84" evidence="4"/>
<keyword evidence="3 4" id="KW-0443">Lipid metabolism</keyword>
<dbReference type="CDD" id="cd09071">
    <property type="entry name" value="FAR_C"/>
    <property type="match status" value="1"/>
</dbReference>
<dbReference type="FunFam" id="3.40.50.720:FF:000370">
    <property type="entry name" value="Fatty acyl-CoA reductase"/>
    <property type="match status" value="1"/>
</dbReference>
<dbReference type="GO" id="GO:0102965">
    <property type="term" value="F:alcohol-forming long-chain fatty acyl-CoA reductase activity"/>
    <property type="evidence" value="ECO:0007669"/>
    <property type="project" value="UniProtKB-EC"/>
</dbReference>
<sequence>MAESNIVKFYEDRSIFITGATGFMGKVLVEKLLRSCPGINRLYVLMRPSKGKEVTVRLKELISNEVFDSLRREQSNMLEKIVAVTGDVTREGFGLSPSDLNLLIENVSIVFNLAATVRFDEELKDALQMNVKGPRYLLSICRKMKHLEAFVHVSTAFSVVDRPEIDEVIYPSTMDPVKLAEFIDDADASLLNGITKELVGPYPNTYTYTKKLAEQILEKECGTVPLAIVRPSIVTAALREPFPGWIDNLNGPTGLIAGGGKGFIRVFKAESPDLITDLIPVDLSINLMIAVAWHTAMHRPANSSVYFSSTSYDNPITFGQFETFTTFAWRKYPTKDMLWYPTSEITNKNWYYQLNVMLYHIMPAVLVDCYARFMGQRANRVRLYKKAFRALSAFDFFFSKQWKFISKNSDGIWSMLSARDRQIFYFNVREINWRAYFETYILGTRRFILKDDISTLPEAKKNVTKLYLLRNCVHMIFFAASILGFSAIFNFLKFLLRGRPIAISDL</sequence>
<evidence type="ECO:0000256" key="4">
    <source>
        <dbReference type="RuleBase" id="RU363097"/>
    </source>
</evidence>
<dbReference type="CDD" id="cd05236">
    <property type="entry name" value="FAR-N_SDR_e"/>
    <property type="match status" value="1"/>
</dbReference>
<keyword evidence="2 4" id="KW-0444">Lipid biosynthesis</keyword>
<dbReference type="InterPro" id="IPR033640">
    <property type="entry name" value="FAR_C"/>
</dbReference>
<keyword evidence="8" id="KW-1185">Reference proteome</keyword>
<comment type="function">
    <text evidence="4">Catalyzes the reduction of fatty acyl-CoA to fatty alcohols.</text>
</comment>
<keyword evidence="4" id="KW-0472">Membrane</keyword>
<dbReference type="Gene3D" id="3.40.50.720">
    <property type="entry name" value="NAD(P)-binding Rossmann-like Domain"/>
    <property type="match status" value="1"/>
</dbReference>
<dbReference type="AlphaFoldDB" id="A0AAD5PXZ2"/>
<dbReference type="GO" id="GO:0035336">
    <property type="term" value="P:long-chain fatty-acyl-CoA metabolic process"/>
    <property type="evidence" value="ECO:0007669"/>
    <property type="project" value="TreeGrafter"/>
</dbReference>
<proteinExistence type="inferred from homology"/>
<evidence type="ECO:0000256" key="2">
    <source>
        <dbReference type="ARBA" id="ARBA00022516"/>
    </source>
</evidence>
<dbReference type="EMBL" id="WJBH02000001">
    <property type="protein sequence ID" value="KAI9564151.1"/>
    <property type="molecule type" value="Genomic_DNA"/>
</dbReference>
<dbReference type="GO" id="GO:0005777">
    <property type="term" value="C:peroxisome"/>
    <property type="evidence" value="ECO:0007669"/>
    <property type="project" value="TreeGrafter"/>
</dbReference>
<dbReference type="Pfam" id="PF07993">
    <property type="entry name" value="NAD_binding_4"/>
    <property type="match status" value="1"/>
</dbReference>
<comment type="catalytic activity">
    <reaction evidence="4">
        <text>a long-chain fatty acyl-CoA + 2 NADPH + 2 H(+) = a long-chain primary fatty alcohol + 2 NADP(+) + CoA</text>
        <dbReference type="Rhea" id="RHEA:52716"/>
        <dbReference type="ChEBI" id="CHEBI:15378"/>
        <dbReference type="ChEBI" id="CHEBI:57287"/>
        <dbReference type="ChEBI" id="CHEBI:57783"/>
        <dbReference type="ChEBI" id="CHEBI:58349"/>
        <dbReference type="ChEBI" id="CHEBI:77396"/>
        <dbReference type="ChEBI" id="CHEBI:83139"/>
        <dbReference type="EC" id="1.2.1.84"/>
    </reaction>
</comment>
<evidence type="ECO:0000259" key="5">
    <source>
        <dbReference type="Pfam" id="PF03015"/>
    </source>
</evidence>
<dbReference type="SUPFAM" id="SSF51735">
    <property type="entry name" value="NAD(P)-binding Rossmann-fold domains"/>
    <property type="match status" value="1"/>
</dbReference>
<dbReference type="Proteomes" id="UP000820818">
    <property type="component" value="Linkage Group LG1"/>
</dbReference>
<dbReference type="Pfam" id="PF03015">
    <property type="entry name" value="Sterile"/>
    <property type="match status" value="1"/>
</dbReference>
<accession>A0AAD5PXZ2</accession>
<dbReference type="InterPro" id="IPR036291">
    <property type="entry name" value="NAD(P)-bd_dom_sf"/>
</dbReference>
<dbReference type="PANTHER" id="PTHR11011:SF116">
    <property type="entry name" value="FATTY ACYL-COA REDUCTASE CG5065-RELATED"/>
    <property type="match status" value="1"/>
</dbReference>
<keyword evidence="4" id="KW-0560">Oxidoreductase</keyword>
<comment type="similarity">
    <text evidence="1 4">Belongs to the fatty acyl-CoA reductase family.</text>
</comment>
<dbReference type="PANTHER" id="PTHR11011">
    <property type="entry name" value="MALE STERILITY PROTEIN 2-RELATED"/>
    <property type="match status" value="1"/>
</dbReference>
<organism evidence="7 8">
    <name type="scientific">Daphnia sinensis</name>
    <dbReference type="NCBI Taxonomy" id="1820382"/>
    <lineage>
        <taxon>Eukaryota</taxon>
        <taxon>Metazoa</taxon>
        <taxon>Ecdysozoa</taxon>
        <taxon>Arthropoda</taxon>
        <taxon>Crustacea</taxon>
        <taxon>Branchiopoda</taxon>
        <taxon>Diplostraca</taxon>
        <taxon>Cladocera</taxon>
        <taxon>Anomopoda</taxon>
        <taxon>Daphniidae</taxon>
        <taxon>Daphnia</taxon>
        <taxon>Daphnia similis group</taxon>
    </lineage>
</organism>
<comment type="caution">
    <text evidence="7">The sequence shown here is derived from an EMBL/GenBank/DDBJ whole genome shotgun (WGS) entry which is preliminary data.</text>
</comment>
<feature type="domain" description="Fatty acyl-CoA reductase C-terminal" evidence="5">
    <location>
        <begin position="359"/>
        <end position="451"/>
    </location>
</feature>
<dbReference type="GO" id="GO:0080019">
    <property type="term" value="F:alcohol-forming very long-chain fatty acyl-CoA reductase activity"/>
    <property type="evidence" value="ECO:0007669"/>
    <property type="project" value="InterPro"/>
</dbReference>
<evidence type="ECO:0000256" key="1">
    <source>
        <dbReference type="ARBA" id="ARBA00005928"/>
    </source>
</evidence>
<evidence type="ECO:0000259" key="6">
    <source>
        <dbReference type="Pfam" id="PF07993"/>
    </source>
</evidence>
<keyword evidence="4" id="KW-0521">NADP</keyword>
<feature type="domain" description="Thioester reductase (TE)" evidence="6">
    <location>
        <begin position="17"/>
        <end position="288"/>
    </location>
</feature>
<gene>
    <name evidence="7" type="ORF">GHT06_007889</name>
</gene>
<dbReference type="InterPro" id="IPR026055">
    <property type="entry name" value="FAR"/>
</dbReference>
<keyword evidence="4" id="KW-0812">Transmembrane</keyword>
<keyword evidence="4" id="KW-1133">Transmembrane helix</keyword>
<protein>
    <recommendedName>
        <fullName evidence="4">Fatty acyl-CoA reductase</fullName>
        <ecNumber evidence="4">1.2.1.84</ecNumber>
    </recommendedName>
</protein>
<reference evidence="7 8" key="1">
    <citation type="submission" date="2022-05" db="EMBL/GenBank/DDBJ databases">
        <title>A multi-omics perspective on studying reproductive biology in Daphnia sinensis.</title>
        <authorList>
            <person name="Jia J."/>
        </authorList>
    </citation>
    <scope>NUCLEOTIDE SEQUENCE [LARGE SCALE GENOMIC DNA]</scope>
    <source>
        <strain evidence="7 8">WSL</strain>
    </source>
</reference>
<evidence type="ECO:0000313" key="7">
    <source>
        <dbReference type="EMBL" id="KAI9564151.1"/>
    </source>
</evidence>
<dbReference type="InterPro" id="IPR013120">
    <property type="entry name" value="FAR_NAD-bd"/>
</dbReference>
<evidence type="ECO:0000313" key="8">
    <source>
        <dbReference type="Proteomes" id="UP000820818"/>
    </source>
</evidence>
<evidence type="ECO:0000256" key="3">
    <source>
        <dbReference type="ARBA" id="ARBA00023098"/>
    </source>
</evidence>
<name>A0AAD5PXZ2_9CRUS</name>
<feature type="transmembrane region" description="Helical" evidence="4">
    <location>
        <begin position="475"/>
        <end position="496"/>
    </location>
</feature>